<feature type="region of interest" description="Disordered" evidence="1">
    <location>
        <begin position="1"/>
        <end position="70"/>
    </location>
</feature>
<keyword evidence="3" id="KW-1185">Reference proteome</keyword>
<accession>A0A8H5BAY6</accession>
<gene>
    <name evidence="2" type="ORF">D9758_018453</name>
</gene>
<proteinExistence type="predicted"/>
<feature type="compositionally biased region" description="Basic residues" evidence="1">
    <location>
        <begin position="132"/>
        <end position="158"/>
    </location>
</feature>
<evidence type="ECO:0000256" key="1">
    <source>
        <dbReference type="SAM" id="MobiDB-lite"/>
    </source>
</evidence>
<organism evidence="2 3">
    <name type="scientific">Tetrapyrgos nigripes</name>
    <dbReference type="NCBI Taxonomy" id="182062"/>
    <lineage>
        <taxon>Eukaryota</taxon>
        <taxon>Fungi</taxon>
        <taxon>Dikarya</taxon>
        <taxon>Basidiomycota</taxon>
        <taxon>Agaricomycotina</taxon>
        <taxon>Agaricomycetes</taxon>
        <taxon>Agaricomycetidae</taxon>
        <taxon>Agaricales</taxon>
        <taxon>Marasmiineae</taxon>
        <taxon>Marasmiaceae</taxon>
        <taxon>Tetrapyrgos</taxon>
    </lineage>
</organism>
<reference evidence="2 3" key="1">
    <citation type="journal article" date="2020" name="ISME J.">
        <title>Uncovering the hidden diversity of litter-decomposition mechanisms in mushroom-forming fungi.</title>
        <authorList>
            <person name="Floudas D."/>
            <person name="Bentzer J."/>
            <person name="Ahren D."/>
            <person name="Johansson T."/>
            <person name="Persson P."/>
            <person name="Tunlid A."/>
        </authorList>
    </citation>
    <scope>NUCLEOTIDE SEQUENCE [LARGE SCALE GENOMIC DNA]</scope>
    <source>
        <strain evidence="2 3">CBS 291.85</strain>
    </source>
</reference>
<feature type="compositionally biased region" description="Gly residues" evidence="1">
    <location>
        <begin position="1"/>
        <end position="16"/>
    </location>
</feature>
<feature type="non-terminal residue" evidence="2">
    <location>
        <position position="1"/>
    </location>
</feature>
<comment type="caution">
    <text evidence="2">The sequence shown here is derived from an EMBL/GenBank/DDBJ whole genome shotgun (WGS) entry which is preliminary data.</text>
</comment>
<evidence type="ECO:0000313" key="3">
    <source>
        <dbReference type="Proteomes" id="UP000559256"/>
    </source>
</evidence>
<evidence type="ECO:0000313" key="2">
    <source>
        <dbReference type="EMBL" id="KAF5319860.1"/>
    </source>
</evidence>
<protein>
    <submittedName>
        <fullName evidence="2">Uncharacterized protein</fullName>
    </submittedName>
</protein>
<name>A0A8H5BAY6_9AGAR</name>
<feature type="region of interest" description="Disordered" evidence="1">
    <location>
        <begin position="132"/>
        <end position="164"/>
    </location>
</feature>
<feature type="compositionally biased region" description="Low complexity" evidence="1">
    <location>
        <begin position="31"/>
        <end position="42"/>
    </location>
</feature>
<sequence>GGGGYGGGIGGGGGGYADSTGTGTPPDSELGDSLLSPLSAASGGHGGGSYHGHTHTTDSPTGMSPSALAHGVSIPNVSSVSSVSGMNVPSVSAVSVSSHEHDHWATAATHSMMSPVTAGGYSSYFAMDPHSAHGHSHGHHAHSHPHHAHGHNHTHAHYGHVMSG</sequence>
<dbReference type="Proteomes" id="UP000559256">
    <property type="component" value="Unassembled WGS sequence"/>
</dbReference>
<dbReference type="EMBL" id="JAACJM010000429">
    <property type="protein sequence ID" value="KAF5319860.1"/>
    <property type="molecule type" value="Genomic_DNA"/>
</dbReference>
<dbReference type="AlphaFoldDB" id="A0A8H5BAY6"/>